<sequence>MNWQLILMTGLLSAGVLTGCGGGSSGSSESATPTFTTKAALGESLFSDVNLSLNRTQACSTCHNPDAGFVDNRTGSDGLVRATSLGDDSASLGDRNAPSAAYANQTPEFSNGTRTRFNSQQSDYSGYLGGQFHDGRASTLQDQAAGPLVNSIEMGMPDKASVVDRLLENADYVASFKLLYGDTVFDDTDTAYNALTESIAAFEDTDTFAPFDSKYDRYIAGDTSIYDPLDKATLGKALFFSQQFTNCATCHQLKSQGSAKETFSGYEYHNIGVPVNADVRADNGSADDYVDTGLQTNNTAVTADSERGKYKVPSLRNVAVTGPYMHNGVFRDLDTVIRFYDHFLTGSTNSLNPETGVAWADPEVSDTISTTELQDGSTLTDDDVDALVCFLRTLTDARYESLLPDDGLCD</sequence>
<reference evidence="9" key="1">
    <citation type="submission" date="2022-11" db="EMBL/GenBank/DDBJ databases">
        <title>Parathalassolutuus dongxingensis gen. nov., sp. nov., a novel member of family Oceanospirillaceae isolated from a coastal shrimp pond in Guangxi, China.</title>
        <authorList>
            <person name="Chen H."/>
        </authorList>
    </citation>
    <scope>NUCLEOTIDE SEQUENCE</scope>
    <source>
        <strain evidence="9">G-43</strain>
    </source>
</reference>
<dbReference type="InterPro" id="IPR009056">
    <property type="entry name" value="Cyt_c-like_dom"/>
</dbReference>
<dbReference type="InterPro" id="IPR051395">
    <property type="entry name" value="Cytochrome_c_Peroxidase/MauG"/>
</dbReference>
<keyword evidence="3 7" id="KW-0479">Metal-binding</keyword>
<dbReference type="GO" id="GO:0030313">
    <property type="term" value="C:cell envelope"/>
    <property type="evidence" value="ECO:0007669"/>
    <property type="project" value="UniProtKB-SubCell"/>
</dbReference>
<organism evidence="9 10">
    <name type="scientific">Parathalassolituus penaei</name>
    <dbReference type="NCBI Taxonomy" id="2997323"/>
    <lineage>
        <taxon>Bacteria</taxon>
        <taxon>Pseudomonadati</taxon>
        <taxon>Pseudomonadota</taxon>
        <taxon>Gammaproteobacteria</taxon>
        <taxon>Oceanospirillales</taxon>
        <taxon>Oceanospirillaceae</taxon>
        <taxon>Parathalassolituus</taxon>
    </lineage>
</organism>
<dbReference type="GO" id="GO:0046872">
    <property type="term" value="F:metal ion binding"/>
    <property type="evidence" value="ECO:0007669"/>
    <property type="project" value="UniProtKB-KW"/>
</dbReference>
<dbReference type="InterPro" id="IPR004852">
    <property type="entry name" value="Di-haem_cyt_c_peroxidsae"/>
</dbReference>
<evidence type="ECO:0000256" key="2">
    <source>
        <dbReference type="ARBA" id="ARBA00022617"/>
    </source>
</evidence>
<evidence type="ECO:0000259" key="8">
    <source>
        <dbReference type="PROSITE" id="PS51007"/>
    </source>
</evidence>
<dbReference type="SUPFAM" id="SSF46626">
    <property type="entry name" value="Cytochrome c"/>
    <property type="match status" value="2"/>
</dbReference>
<keyword evidence="2 7" id="KW-0349">Heme</keyword>
<dbReference type="PROSITE" id="PS51007">
    <property type="entry name" value="CYTC"/>
    <property type="match status" value="2"/>
</dbReference>
<accession>A0A9X3ISL7</accession>
<dbReference type="AlphaFoldDB" id="A0A9X3ISL7"/>
<evidence type="ECO:0000256" key="6">
    <source>
        <dbReference type="ARBA" id="ARBA00023004"/>
    </source>
</evidence>
<comment type="subcellular location">
    <subcellularLocation>
        <location evidence="1">Cell envelope</location>
    </subcellularLocation>
</comment>
<evidence type="ECO:0000256" key="4">
    <source>
        <dbReference type="ARBA" id="ARBA00022729"/>
    </source>
</evidence>
<evidence type="ECO:0000256" key="7">
    <source>
        <dbReference type="PROSITE-ProRule" id="PRU00433"/>
    </source>
</evidence>
<dbReference type="PANTHER" id="PTHR30600">
    <property type="entry name" value="CYTOCHROME C PEROXIDASE-RELATED"/>
    <property type="match status" value="1"/>
</dbReference>
<dbReference type="RefSeq" id="WP_283172515.1">
    <property type="nucleotide sequence ID" value="NZ_JAPNOA010000016.1"/>
</dbReference>
<keyword evidence="5" id="KW-0560">Oxidoreductase</keyword>
<protein>
    <submittedName>
        <fullName evidence="9">C-type cytochrome</fullName>
    </submittedName>
</protein>
<evidence type="ECO:0000256" key="1">
    <source>
        <dbReference type="ARBA" id="ARBA00004196"/>
    </source>
</evidence>
<keyword evidence="10" id="KW-1185">Reference proteome</keyword>
<dbReference type="EMBL" id="JAPNOA010000016">
    <property type="protein sequence ID" value="MCY0964298.1"/>
    <property type="molecule type" value="Genomic_DNA"/>
</dbReference>
<dbReference type="InterPro" id="IPR036909">
    <property type="entry name" value="Cyt_c-like_dom_sf"/>
</dbReference>
<dbReference type="Proteomes" id="UP001150830">
    <property type="component" value="Unassembled WGS sequence"/>
</dbReference>
<dbReference type="Pfam" id="PF03150">
    <property type="entry name" value="CCP_MauG"/>
    <property type="match status" value="1"/>
</dbReference>
<dbReference type="PANTHER" id="PTHR30600:SF10">
    <property type="entry name" value="BLL6722 PROTEIN"/>
    <property type="match status" value="1"/>
</dbReference>
<feature type="domain" description="Cytochrome c" evidence="8">
    <location>
        <begin position="230"/>
        <end position="395"/>
    </location>
</feature>
<feature type="domain" description="Cytochrome c" evidence="8">
    <location>
        <begin position="37"/>
        <end position="183"/>
    </location>
</feature>
<dbReference type="GO" id="GO:0020037">
    <property type="term" value="F:heme binding"/>
    <property type="evidence" value="ECO:0007669"/>
    <property type="project" value="InterPro"/>
</dbReference>
<proteinExistence type="predicted"/>
<keyword evidence="4" id="KW-0732">Signal</keyword>
<evidence type="ECO:0000256" key="5">
    <source>
        <dbReference type="ARBA" id="ARBA00023002"/>
    </source>
</evidence>
<evidence type="ECO:0000256" key="3">
    <source>
        <dbReference type="ARBA" id="ARBA00022723"/>
    </source>
</evidence>
<keyword evidence="6 7" id="KW-0408">Iron</keyword>
<dbReference type="GO" id="GO:0004130">
    <property type="term" value="F:cytochrome-c peroxidase activity"/>
    <property type="evidence" value="ECO:0007669"/>
    <property type="project" value="TreeGrafter"/>
</dbReference>
<evidence type="ECO:0000313" key="9">
    <source>
        <dbReference type="EMBL" id="MCY0964298.1"/>
    </source>
</evidence>
<evidence type="ECO:0000313" key="10">
    <source>
        <dbReference type="Proteomes" id="UP001150830"/>
    </source>
</evidence>
<comment type="caution">
    <text evidence="9">The sequence shown here is derived from an EMBL/GenBank/DDBJ whole genome shotgun (WGS) entry which is preliminary data.</text>
</comment>
<name>A0A9X3ISL7_9GAMM</name>
<gene>
    <name evidence="9" type="ORF">OUO13_03800</name>
</gene>
<dbReference type="Gene3D" id="1.10.760.10">
    <property type="entry name" value="Cytochrome c-like domain"/>
    <property type="match status" value="2"/>
</dbReference>
<dbReference type="GO" id="GO:0009055">
    <property type="term" value="F:electron transfer activity"/>
    <property type="evidence" value="ECO:0007669"/>
    <property type="project" value="InterPro"/>
</dbReference>